<dbReference type="InterPro" id="IPR029479">
    <property type="entry name" value="Nitroreductase"/>
</dbReference>
<reference evidence="4 5" key="1">
    <citation type="submission" date="2016-10" db="EMBL/GenBank/DDBJ databases">
        <authorList>
            <person name="de Groot N.N."/>
        </authorList>
    </citation>
    <scope>NUCLEOTIDE SEQUENCE [LARGE SCALE GENOMIC DNA]</scope>
    <source>
        <strain evidence="4 5">DSM 25186</strain>
    </source>
</reference>
<evidence type="ECO:0000259" key="3">
    <source>
        <dbReference type="Pfam" id="PF00881"/>
    </source>
</evidence>
<keyword evidence="2" id="KW-0560">Oxidoreductase</keyword>
<feature type="domain" description="Nitroreductase" evidence="3">
    <location>
        <begin position="22"/>
        <end position="166"/>
    </location>
</feature>
<dbReference type="AlphaFoldDB" id="A0A1G9F569"/>
<keyword evidence="5" id="KW-1185">Reference proteome</keyword>
<dbReference type="Proteomes" id="UP000198510">
    <property type="component" value="Unassembled WGS sequence"/>
</dbReference>
<dbReference type="Gene3D" id="3.40.109.10">
    <property type="entry name" value="NADH Oxidase"/>
    <property type="match status" value="1"/>
</dbReference>
<organism evidence="4 5">
    <name type="scientific">Catalinimonas alkaloidigena</name>
    <dbReference type="NCBI Taxonomy" id="1075417"/>
    <lineage>
        <taxon>Bacteria</taxon>
        <taxon>Pseudomonadati</taxon>
        <taxon>Bacteroidota</taxon>
        <taxon>Cytophagia</taxon>
        <taxon>Cytophagales</taxon>
        <taxon>Catalimonadaceae</taxon>
        <taxon>Catalinimonas</taxon>
    </lineage>
</organism>
<dbReference type="Pfam" id="PF00881">
    <property type="entry name" value="Nitroreductase"/>
    <property type="match status" value="1"/>
</dbReference>
<evidence type="ECO:0000256" key="1">
    <source>
        <dbReference type="ARBA" id="ARBA00007118"/>
    </source>
</evidence>
<gene>
    <name evidence="4" type="ORF">SAMN05421823_103676</name>
</gene>
<dbReference type="InterPro" id="IPR000415">
    <property type="entry name" value="Nitroreductase-like"/>
</dbReference>
<dbReference type="GO" id="GO:0016491">
    <property type="term" value="F:oxidoreductase activity"/>
    <property type="evidence" value="ECO:0007669"/>
    <property type="project" value="UniProtKB-KW"/>
</dbReference>
<proteinExistence type="inferred from homology"/>
<sequence>MNHPETLDIKSAKTKYPVHELLRSRWSARAFADKALDEDTLRTLFEAASWAPSSMNEQPWVYLYAHRSDAENFQKFFDCLMPGNQAWADRAAVLVLSLAEKNYQNSGRPNTHAWHDVGAANTNLLLQAASMDIYGHQMGGFDRQKTVQAFDLPEHLEPVCFIALGYLDNPETLEEPFRSRELAERHRKPLEQIAFAGQLAR</sequence>
<evidence type="ECO:0000313" key="4">
    <source>
        <dbReference type="EMBL" id="SDK83491.1"/>
    </source>
</evidence>
<evidence type="ECO:0000256" key="2">
    <source>
        <dbReference type="ARBA" id="ARBA00023002"/>
    </source>
</evidence>
<accession>A0A1G9F569</accession>
<dbReference type="PANTHER" id="PTHR43673">
    <property type="entry name" value="NAD(P)H NITROREDUCTASE YDGI-RELATED"/>
    <property type="match status" value="1"/>
</dbReference>
<evidence type="ECO:0000313" key="5">
    <source>
        <dbReference type="Proteomes" id="UP000198510"/>
    </source>
</evidence>
<dbReference type="SUPFAM" id="SSF55469">
    <property type="entry name" value="FMN-dependent nitroreductase-like"/>
    <property type="match status" value="1"/>
</dbReference>
<name>A0A1G9F569_9BACT</name>
<dbReference type="CDD" id="cd02138">
    <property type="entry name" value="TdsD-like"/>
    <property type="match status" value="1"/>
</dbReference>
<protein>
    <submittedName>
        <fullName evidence="4">Nitroreductase</fullName>
    </submittedName>
</protein>
<dbReference type="RefSeq" id="WP_089681664.1">
    <property type="nucleotide sequence ID" value="NZ_FNFO01000003.1"/>
</dbReference>
<dbReference type="STRING" id="1075417.SAMN05421823_103676"/>
<dbReference type="PANTHER" id="PTHR43673:SF10">
    <property type="entry name" value="NADH DEHYDROGENASE_NAD(P)H NITROREDUCTASE XCC3605-RELATED"/>
    <property type="match status" value="1"/>
</dbReference>
<dbReference type="EMBL" id="FNFO01000003">
    <property type="protein sequence ID" value="SDK83491.1"/>
    <property type="molecule type" value="Genomic_DNA"/>
</dbReference>
<comment type="similarity">
    <text evidence="1">Belongs to the nitroreductase family.</text>
</comment>
<dbReference type="OrthoDB" id="9809288at2"/>